<keyword evidence="2" id="KW-1185">Reference proteome</keyword>
<name>L0S205_TEPAE</name>
<protein>
    <recommendedName>
        <fullName evidence="3">Coat F domain protein</fullName>
    </recommendedName>
</protein>
<gene>
    <name evidence="1" type="ordered locus">TEPIRE1_1722</name>
</gene>
<evidence type="ECO:0000313" key="2">
    <source>
        <dbReference type="Proteomes" id="UP000010802"/>
    </source>
</evidence>
<dbReference type="CDD" id="cd00657">
    <property type="entry name" value="Ferritin_like"/>
    <property type="match status" value="1"/>
</dbReference>
<dbReference type="SUPFAM" id="SSF47240">
    <property type="entry name" value="Ferritin-like"/>
    <property type="match status" value="1"/>
</dbReference>
<dbReference type="InterPro" id="IPR009078">
    <property type="entry name" value="Ferritin-like_SF"/>
</dbReference>
<dbReference type="InterPro" id="IPR012851">
    <property type="entry name" value="Spore_coat_CotF-like"/>
</dbReference>
<dbReference type="PATRIC" id="fig|1209989.3.peg.1981"/>
<evidence type="ECO:0008006" key="3">
    <source>
        <dbReference type="Google" id="ProtNLM"/>
    </source>
</evidence>
<proteinExistence type="predicted"/>
<dbReference type="RefSeq" id="WP_015295521.1">
    <property type="nucleotide sequence ID" value="NC_015519.1"/>
</dbReference>
<dbReference type="AlphaFoldDB" id="L0S205"/>
<accession>L0S205</accession>
<sequence length="76" mass="8829">MNQTQNKNIAGTNIDKDILNDMLMTEKYVSGTYETAVMEAANETVRDTLRQIQDEEQQHAKMIFDAMNQRGWYTPQ</sequence>
<dbReference type="Pfam" id="PF07875">
    <property type="entry name" value="Coat_F"/>
    <property type="match status" value="1"/>
</dbReference>
<dbReference type="Gene3D" id="1.20.1260.10">
    <property type="match status" value="1"/>
</dbReference>
<reference evidence="2" key="1">
    <citation type="journal article" date="2013" name="Genome Announc.">
        <title>First genome sequence of a syntrophic acetate-oxidizing bacterium, Tepidanaerobacter acetatoxydans strain Re1.</title>
        <authorList>
            <person name="Manzoor S."/>
            <person name="Bongcam-Rudloff E."/>
            <person name="Schnurer A."/>
            <person name="Muller B."/>
        </authorList>
    </citation>
    <scope>NUCLEOTIDE SEQUENCE [LARGE SCALE GENOMIC DNA]</scope>
    <source>
        <strain evidence="2">Re1</strain>
    </source>
</reference>
<dbReference type="eggNOG" id="COG5577">
    <property type="taxonomic scope" value="Bacteria"/>
</dbReference>
<dbReference type="EMBL" id="HF563609">
    <property type="protein sequence ID" value="CCP26509.1"/>
    <property type="molecule type" value="Genomic_DNA"/>
</dbReference>
<dbReference type="HOGENOM" id="CLU_2653257_0_0_9"/>
<organism evidence="1 2">
    <name type="scientific">Tepidanaerobacter acetatoxydans (strain DSM 21804 / JCM 16047 / Re1)</name>
    <dbReference type="NCBI Taxonomy" id="1209989"/>
    <lineage>
        <taxon>Bacteria</taxon>
        <taxon>Bacillati</taxon>
        <taxon>Bacillota</taxon>
        <taxon>Clostridia</taxon>
        <taxon>Thermosediminibacterales</taxon>
        <taxon>Tepidanaerobacteraceae</taxon>
        <taxon>Tepidanaerobacter</taxon>
    </lineage>
</organism>
<dbReference type="InterPro" id="IPR012347">
    <property type="entry name" value="Ferritin-like"/>
</dbReference>
<dbReference type="Proteomes" id="UP000010802">
    <property type="component" value="Chromosome"/>
</dbReference>
<evidence type="ECO:0000313" key="1">
    <source>
        <dbReference type="EMBL" id="CCP26509.1"/>
    </source>
</evidence>
<dbReference type="KEGG" id="tae:TepiRe1_1722"/>